<dbReference type="EMBL" id="JABFOF010000009">
    <property type="protein sequence ID" value="KAG2381146.1"/>
    <property type="molecule type" value="Genomic_DNA"/>
</dbReference>
<dbReference type="Proteomes" id="UP000743370">
    <property type="component" value="Unassembled WGS sequence"/>
</dbReference>
<proteinExistence type="predicted"/>
<organism evidence="1 2">
    <name type="scientific">Phaseolus angularis</name>
    <name type="common">Azuki bean</name>
    <name type="synonym">Vigna angularis</name>
    <dbReference type="NCBI Taxonomy" id="3914"/>
    <lineage>
        <taxon>Eukaryota</taxon>
        <taxon>Viridiplantae</taxon>
        <taxon>Streptophyta</taxon>
        <taxon>Embryophyta</taxon>
        <taxon>Tracheophyta</taxon>
        <taxon>Spermatophyta</taxon>
        <taxon>Magnoliopsida</taxon>
        <taxon>eudicotyledons</taxon>
        <taxon>Gunneridae</taxon>
        <taxon>Pentapetalae</taxon>
        <taxon>rosids</taxon>
        <taxon>fabids</taxon>
        <taxon>Fabales</taxon>
        <taxon>Fabaceae</taxon>
        <taxon>Papilionoideae</taxon>
        <taxon>50 kb inversion clade</taxon>
        <taxon>NPAAA clade</taxon>
        <taxon>indigoferoid/millettioid clade</taxon>
        <taxon>Phaseoleae</taxon>
        <taxon>Vigna</taxon>
    </lineage>
</organism>
<sequence length="168" mass="19296">MGFSLSKRFRKLYILGCNTEIQRGGRLNGLKATAARSYPQARLACPREPQSFPSAFQRCPLYPILYKHDLWTLVFSRSPLMSSSSAAAITTRYPASEADRILFLEVLKVVAIVPEKRATHGRRRRKVFGIVGNNKEMNASVVKDQSCIDVEMMLEKYWPLKIKYFWDM</sequence>
<protein>
    <submittedName>
        <fullName evidence="1">Uncharacterized protein</fullName>
    </submittedName>
</protein>
<comment type="caution">
    <text evidence="1">The sequence shown here is derived from an EMBL/GenBank/DDBJ whole genome shotgun (WGS) entry which is preliminary data.</text>
</comment>
<name>A0A8T0JVE7_PHAAN</name>
<gene>
    <name evidence="1" type="ORF">HKW66_Vig0254630</name>
</gene>
<evidence type="ECO:0000313" key="2">
    <source>
        <dbReference type="Proteomes" id="UP000743370"/>
    </source>
</evidence>
<reference evidence="1 2" key="1">
    <citation type="submission" date="2020-05" db="EMBL/GenBank/DDBJ databases">
        <title>Vigna angularis (adzuki bean) Var. LongXiaoDou No. 4 denovo assembly.</title>
        <authorList>
            <person name="Xiang H."/>
        </authorList>
    </citation>
    <scope>NUCLEOTIDE SEQUENCE [LARGE SCALE GENOMIC DNA]</scope>
    <source>
        <tissue evidence="1">Leaf</tissue>
    </source>
</reference>
<accession>A0A8T0JVE7</accession>
<evidence type="ECO:0000313" key="1">
    <source>
        <dbReference type="EMBL" id="KAG2381146.1"/>
    </source>
</evidence>
<dbReference type="KEGG" id="var:108347178"/>
<dbReference type="AlphaFoldDB" id="A0A8T0JVE7"/>